<keyword evidence="12" id="KW-1185">Reference proteome</keyword>
<feature type="domain" description="TPX2 central" evidence="9">
    <location>
        <begin position="348"/>
        <end position="477"/>
    </location>
</feature>
<keyword evidence="6" id="KW-0539">Nucleus</keyword>
<comment type="similarity">
    <text evidence="3">Belongs to the TPX2 family.</text>
</comment>
<feature type="compositionally biased region" description="Basic and acidic residues" evidence="7">
    <location>
        <begin position="489"/>
        <end position="498"/>
    </location>
</feature>
<dbReference type="PANTHER" id="PTHR14326:SF44">
    <property type="entry name" value="TARGETING PROTEIN FOR XKLP2"/>
    <property type="match status" value="1"/>
</dbReference>
<feature type="compositionally biased region" description="Basic and acidic residues" evidence="7">
    <location>
        <begin position="378"/>
        <end position="392"/>
    </location>
</feature>
<reference evidence="10 12" key="1">
    <citation type="submission" date="2016-10" db="EMBL/GenBank/DDBJ databases">
        <authorList>
            <person name="Cai Z."/>
        </authorList>
    </citation>
    <scope>NUCLEOTIDE SEQUENCE [LARGE SCALE GENOMIC DNA]</scope>
</reference>
<dbReference type="AlphaFoldDB" id="A0A383VSF2"/>
<evidence type="ECO:0000256" key="1">
    <source>
        <dbReference type="ARBA" id="ARBA00004123"/>
    </source>
</evidence>
<feature type="region of interest" description="Disordered" evidence="7">
    <location>
        <begin position="325"/>
        <end position="547"/>
    </location>
</feature>
<evidence type="ECO:0000256" key="7">
    <source>
        <dbReference type="SAM" id="MobiDB-lite"/>
    </source>
</evidence>
<feature type="compositionally biased region" description="Basic and acidic residues" evidence="7">
    <location>
        <begin position="660"/>
        <end position="702"/>
    </location>
</feature>
<evidence type="ECO:0000259" key="9">
    <source>
        <dbReference type="Pfam" id="PF12214"/>
    </source>
</evidence>
<dbReference type="GO" id="GO:0005874">
    <property type="term" value="C:microtubule"/>
    <property type="evidence" value="ECO:0007669"/>
    <property type="project" value="InterPro"/>
</dbReference>
<dbReference type="GO" id="GO:0005634">
    <property type="term" value="C:nucleus"/>
    <property type="evidence" value="ECO:0007669"/>
    <property type="project" value="UniProtKB-SubCell"/>
</dbReference>
<dbReference type="Pfam" id="PF06886">
    <property type="entry name" value="TPX2"/>
    <property type="match status" value="2"/>
</dbReference>
<evidence type="ECO:0000259" key="8">
    <source>
        <dbReference type="Pfam" id="PF06886"/>
    </source>
</evidence>
<feature type="domain" description="TPX2 C-terminal" evidence="8">
    <location>
        <begin position="658"/>
        <end position="733"/>
    </location>
</feature>
<feature type="region of interest" description="Disordered" evidence="7">
    <location>
        <begin position="31"/>
        <end position="87"/>
    </location>
</feature>
<evidence type="ECO:0000313" key="11">
    <source>
        <dbReference type="EMBL" id="SZX78786.1"/>
    </source>
</evidence>
<evidence type="ECO:0008006" key="13">
    <source>
        <dbReference type="Google" id="ProtNLM"/>
    </source>
</evidence>
<dbReference type="InterPro" id="IPR009675">
    <property type="entry name" value="TPX2_fam"/>
</dbReference>
<feature type="compositionally biased region" description="Low complexity" evidence="7">
    <location>
        <begin position="63"/>
        <end position="78"/>
    </location>
</feature>
<dbReference type="GO" id="GO:0005819">
    <property type="term" value="C:spindle"/>
    <property type="evidence" value="ECO:0007669"/>
    <property type="project" value="UniProtKB-SubCell"/>
</dbReference>
<sequence>MEVDQVADFDERFEFDAPRYYDFEAMDGGGTPCDKWFDSAPDGPGVKPEKGAVGEREPFKQIQQEQQPAAAAAQAPAASPGEKKKSNIVTNWGQAAERKISLAAGHGSKPNAAAAAPNTANTSAAAVGRSAPAAAGAAAGAPAKAAGAAAEEAPAGIPAPAAAAAAATAAAAAPACKSMGVGTRKSLGVGARRICSTKDGSRTEPPVTRSMSRLGVHICSPVPEGKARSGGGSPPMTRARKCVTAHKPKATTSRTQPLSVQKLHAVLQPRVTKPMRSTKPLTLPDDIELETDKRLANRAAAGAGGPEQIAKSPFKSLAEKVREFQAKTPVRFKTKPAKPAPSKQHPPITRAESPQLMTSRRARAPTCKSQAELEQEELERQRKEQFHAKPLDSRVLTSSGQLGVPKVQKPAPTEPRPFALRSDSRARVRKSHEQPSMEQAAAAAGGFRAHPLNRSILDGPTFKPHKERHETTVPKSPLLRTKLRSHTANPEDQKDNRQQQRSLSQAKERPGSAGRPVSAGRPGSAGRQSGGLTHPQPFRLQTEARGAHYQDELAARLAAEEARAKRLRRVTARPLPVTIDLPAVPPKPETKPLTLPDPFELKSLSRHEEFEEKRRRQLQEEEEAARRAAEFKARPVHTAGPFVVHESDAPLTVPVDPDLATEHRAVDRHEFDEHVTEKMREQEDERRRQAELKRRQEEEATRQYRKKLRFSARPMPSFEHPYMAQPSDKPLTNPKTPNFASKKLKKTG</sequence>
<feature type="compositionally biased region" description="Basic and acidic residues" evidence="7">
    <location>
        <begin position="599"/>
        <end position="633"/>
    </location>
</feature>
<dbReference type="GO" id="GO:0060236">
    <property type="term" value="P:regulation of mitotic spindle organization"/>
    <property type="evidence" value="ECO:0007669"/>
    <property type="project" value="InterPro"/>
</dbReference>
<dbReference type="InterPro" id="IPR027329">
    <property type="entry name" value="TPX2_C"/>
</dbReference>
<keyword evidence="5" id="KW-0206">Cytoskeleton</keyword>
<name>A0A383VSF2_TETOB</name>
<proteinExistence type="inferred from homology"/>
<protein>
    <recommendedName>
        <fullName evidence="13">TPX2 C-terminal domain-containing protein</fullName>
    </recommendedName>
</protein>
<organism evidence="10 12">
    <name type="scientific">Tetradesmus obliquus</name>
    <name type="common">Green alga</name>
    <name type="synonym">Acutodesmus obliquus</name>
    <dbReference type="NCBI Taxonomy" id="3088"/>
    <lineage>
        <taxon>Eukaryota</taxon>
        <taxon>Viridiplantae</taxon>
        <taxon>Chlorophyta</taxon>
        <taxon>core chlorophytes</taxon>
        <taxon>Chlorophyceae</taxon>
        <taxon>CS clade</taxon>
        <taxon>Sphaeropleales</taxon>
        <taxon>Scenedesmaceae</taxon>
        <taxon>Tetradesmus</taxon>
    </lineage>
</organism>
<dbReference type="InterPro" id="IPR027330">
    <property type="entry name" value="TPX2_central_dom"/>
</dbReference>
<feature type="domain" description="TPX2 C-terminal" evidence="8">
    <location>
        <begin position="607"/>
        <end position="652"/>
    </location>
</feature>
<dbReference type="PANTHER" id="PTHR14326">
    <property type="entry name" value="TARGETING PROTEIN FOR XKLP2"/>
    <property type="match status" value="1"/>
</dbReference>
<dbReference type="EMBL" id="FNXT01001340">
    <property type="protein sequence ID" value="SZX78786.1"/>
    <property type="molecule type" value="Genomic_DNA"/>
</dbReference>
<evidence type="ECO:0000313" key="10">
    <source>
        <dbReference type="EMBL" id="SZX67664.1"/>
    </source>
</evidence>
<evidence type="ECO:0000256" key="2">
    <source>
        <dbReference type="ARBA" id="ARBA00004186"/>
    </source>
</evidence>
<dbReference type="EMBL" id="FNXT01000807">
    <property type="protein sequence ID" value="SZX67664.1"/>
    <property type="molecule type" value="Genomic_DNA"/>
</dbReference>
<evidence type="ECO:0000256" key="4">
    <source>
        <dbReference type="ARBA" id="ARBA00022490"/>
    </source>
</evidence>
<dbReference type="Pfam" id="PF12214">
    <property type="entry name" value="TPX2_importin"/>
    <property type="match status" value="1"/>
</dbReference>
<comment type="subcellular location">
    <subcellularLocation>
        <location evidence="2">Cytoplasm</location>
        <location evidence="2">Cytoskeleton</location>
        <location evidence="2">Spindle</location>
    </subcellularLocation>
    <subcellularLocation>
        <location evidence="1">Nucleus</location>
    </subcellularLocation>
</comment>
<dbReference type="Proteomes" id="UP000256970">
    <property type="component" value="Unassembled WGS sequence"/>
</dbReference>
<feature type="region of interest" description="Disordered" evidence="7">
    <location>
        <begin position="578"/>
        <end position="748"/>
    </location>
</feature>
<dbReference type="STRING" id="3088.A0A383VSF2"/>
<evidence type="ECO:0000313" key="12">
    <source>
        <dbReference type="Proteomes" id="UP000256970"/>
    </source>
</evidence>
<evidence type="ECO:0000256" key="3">
    <source>
        <dbReference type="ARBA" id="ARBA00005885"/>
    </source>
</evidence>
<keyword evidence="4" id="KW-0963">Cytoplasm</keyword>
<evidence type="ECO:0000256" key="5">
    <source>
        <dbReference type="ARBA" id="ARBA00023212"/>
    </source>
</evidence>
<feature type="compositionally biased region" description="Basic and acidic residues" evidence="7">
    <location>
        <begin position="47"/>
        <end position="59"/>
    </location>
</feature>
<accession>A0A383VSF2</accession>
<feature type="compositionally biased region" description="Basic and acidic residues" evidence="7">
    <location>
        <begin position="422"/>
        <end position="435"/>
    </location>
</feature>
<gene>
    <name evidence="11" type="ORF">BQ4739_LOCUS19092</name>
    <name evidence="10" type="ORF">BQ4739_LOCUS8036</name>
</gene>
<evidence type="ECO:0000256" key="6">
    <source>
        <dbReference type="ARBA" id="ARBA00023242"/>
    </source>
</evidence>